<name>A0A3B1D944_9ZZZZ</name>
<dbReference type="EMBL" id="UOGK01000226">
    <property type="protein sequence ID" value="VAX39366.1"/>
    <property type="molecule type" value="Genomic_DNA"/>
</dbReference>
<evidence type="ECO:0000313" key="4">
    <source>
        <dbReference type="EMBL" id="VAX39366.1"/>
    </source>
</evidence>
<dbReference type="GO" id="GO:1990904">
    <property type="term" value="C:ribonucleoprotein complex"/>
    <property type="evidence" value="ECO:0007669"/>
    <property type="project" value="UniProtKB-KW"/>
</dbReference>
<keyword evidence="2 4" id="KW-0689">Ribosomal protein</keyword>
<gene>
    <name evidence="4" type="ORF">MNBD_PLANCTO03-1129</name>
</gene>
<dbReference type="Pfam" id="PF00468">
    <property type="entry name" value="Ribosomal_L34"/>
    <property type="match status" value="1"/>
</dbReference>
<dbReference type="GO" id="GO:0005840">
    <property type="term" value="C:ribosome"/>
    <property type="evidence" value="ECO:0007669"/>
    <property type="project" value="UniProtKB-KW"/>
</dbReference>
<evidence type="ECO:0000256" key="3">
    <source>
        <dbReference type="ARBA" id="ARBA00023274"/>
    </source>
</evidence>
<dbReference type="AlphaFoldDB" id="A0A3B1D944"/>
<dbReference type="InterPro" id="IPR000271">
    <property type="entry name" value="Ribosomal_bL34"/>
</dbReference>
<protein>
    <submittedName>
        <fullName evidence="4">LSU ribosomal protein L34p</fullName>
    </submittedName>
</protein>
<dbReference type="NCBIfam" id="TIGR01030">
    <property type="entry name" value="rpmH_bact"/>
    <property type="match status" value="1"/>
</dbReference>
<accession>A0A3B1D944</accession>
<organism evidence="4">
    <name type="scientific">hydrothermal vent metagenome</name>
    <dbReference type="NCBI Taxonomy" id="652676"/>
    <lineage>
        <taxon>unclassified sequences</taxon>
        <taxon>metagenomes</taxon>
        <taxon>ecological metagenomes</taxon>
    </lineage>
</organism>
<dbReference type="Gene3D" id="1.10.287.3980">
    <property type="match status" value="1"/>
</dbReference>
<evidence type="ECO:0000256" key="2">
    <source>
        <dbReference type="ARBA" id="ARBA00022980"/>
    </source>
</evidence>
<evidence type="ECO:0000256" key="1">
    <source>
        <dbReference type="ARBA" id="ARBA00010111"/>
    </source>
</evidence>
<comment type="similarity">
    <text evidence="1">Belongs to the bacterial ribosomal protein bL34 family.</text>
</comment>
<proteinExistence type="inferred from homology"/>
<dbReference type="GO" id="GO:0003735">
    <property type="term" value="F:structural constituent of ribosome"/>
    <property type="evidence" value="ECO:0007669"/>
    <property type="project" value="InterPro"/>
</dbReference>
<keyword evidence="3" id="KW-0687">Ribonucleoprotein</keyword>
<sequence length="48" mass="5822">MTTHYCKRKSNIKRKRLMGFRARMKTKSGRKIINNKRRRGQMLNAAER</sequence>
<reference evidence="4" key="1">
    <citation type="submission" date="2018-06" db="EMBL/GenBank/DDBJ databases">
        <authorList>
            <person name="Zhirakovskaya E."/>
        </authorList>
    </citation>
    <scope>NUCLEOTIDE SEQUENCE</scope>
</reference>
<dbReference type="GO" id="GO:0006412">
    <property type="term" value="P:translation"/>
    <property type="evidence" value="ECO:0007669"/>
    <property type="project" value="InterPro"/>
</dbReference>